<evidence type="ECO:0000256" key="1">
    <source>
        <dbReference type="ARBA" id="ARBA00006484"/>
    </source>
</evidence>
<evidence type="ECO:0000313" key="4">
    <source>
        <dbReference type="Proteomes" id="UP001596408"/>
    </source>
</evidence>
<protein>
    <submittedName>
        <fullName evidence="3">SDR family oxidoreductase</fullName>
    </submittedName>
</protein>
<dbReference type="PRINTS" id="PR00081">
    <property type="entry name" value="GDHRDH"/>
</dbReference>
<organism evidence="3 4">
    <name type="scientific">Halopelagius fulvigenes</name>
    <dbReference type="NCBI Taxonomy" id="1198324"/>
    <lineage>
        <taxon>Archaea</taxon>
        <taxon>Methanobacteriati</taxon>
        <taxon>Methanobacteriota</taxon>
        <taxon>Stenosarchaea group</taxon>
        <taxon>Halobacteria</taxon>
        <taxon>Halobacteriales</taxon>
        <taxon>Haloferacaceae</taxon>
    </lineage>
</organism>
<dbReference type="AlphaFoldDB" id="A0ABD5U0M3"/>
<dbReference type="Gene3D" id="3.40.50.720">
    <property type="entry name" value="NAD(P)-binding Rossmann-like Domain"/>
    <property type="match status" value="1"/>
</dbReference>
<dbReference type="InterPro" id="IPR036291">
    <property type="entry name" value="NAD(P)-bd_dom_sf"/>
</dbReference>
<accession>A0ABD5U0M3</accession>
<evidence type="ECO:0000313" key="3">
    <source>
        <dbReference type="EMBL" id="MFC6824605.1"/>
    </source>
</evidence>
<keyword evidence="2" id="KW-0560">Oxidoreductase</keyword>
<dbReference type="InterPro" id="IPR002347">
    <property type="entry name" value="SDR_fam"/>
</dbReference>
<dbReference type="GO" id="GO:0016491">
    <property type="term" value="F:oxidoreductase activity"/>
    <property type="evidence" value="ECO:0007669"/>
    <property type="project" value="UniProtKB-KW"/>
</dbReference>
<dbReference type="PANTHER" id="PTHR24321">
    <property type="entry name" value="DEHYDROGENASES, SHORT CHAIN"/>
    <property type="match status" value="1"/>
</dbReference>
<dbReference type="PANTHER" id="PTHR24321:SF8">
    <property type="entry name" value="ESTRADIOL 17-BETA-DEHYDROGENASE 8-RELATED"/>
    <property type="match status" value="1"/>
</dbReference>
<name>A0ABD5U0M3_9EURY</name>
<keyword evidence="4" id="KW-1185">Reference proteome</keyword>
<dbReference type="SUPFAM" id="SSF51735">
    <property type="entry name" value="NAD(P)-binding Rossmann-fold domains"/>
    <property type="match status" value="1"/>
</dbReference>
<reference evidence="3 4" key="1">
    <citation type="journal article" date="2019" name="Int. J. Syst. Evol. Microbiol.">
        <title>The Global Catalogue of Microorganisms (GCM) 10K type strain sequencing project: providing services to taxonomists for standard genome sequencing and annotation.</title>
        <authorList>
            <consortium name="The Broad Institute Genomics Platform"/>
            <consortium name="The Broad Institute Genome Sequencing Center for Infectious Disease"/>
            <person name="Wu L."/>
            <person name="Ma J."/>
        </authorList>
    </citation>
    <scope>NUCLEOTIDE SEQUENCE [LARGE SCALE GENOMIC DNA]</scope>
    <source>
        <strain evidence="3 4">YIM 94188</strain>
    </source>
</reference>
<sequence length="236" mass="24988">MTVEFDFDGTVALVTGASGALGSAVARTFRDAGATVAAADVVEPDDEDALLDPEGGIEFYRGDFTDEEEVARVVEEVVEDHGRLDHLANVAGTWRGGTPIEETDVDTFDFLFDVNLKTMFLASKHALPHLRETEGAIVSVSARSSLEGGEGDGPYRASKAGVRLLTETVAEENLGTVRANAVMPSVIDTPANREMMPDADHDSWVEPEQIARVVSFLCSDAAAVTSGAAVPVYGEA</sequence>
<dbReference type="FunFam" id="3.40.50.720:FF:000084">
    <property type="entry name" value="Short-chain dehydrogenase reductase"/>
    <property type="match status" value="1"/>
</dbReference>
<dbReference type="EMBL" id="JBHSXH010000009">
    <property type="protein sequence ID" value="MFC6824605.1"/>
    <property type="molecule type" value="Genomic_DNA"/>
</dbReference>
<gene>
    <name evidence="3" type="ORF">ACFQEV_06290</name>
</gene>
<evidence type="ECO:0000256" key="2">
    <source>
        <dbReference type="ARBA" id="ARBA00023002"/>
    </source>
</evidence>
<dbReference type="Proteomes" id="UP001596408">
    <property type="component" value="Unassembled WGS sequence"/>
</dbReference>
<dbReference type="RefSeq" id="WP_379693750.1">
    <property type="nucleotide sequence ID" value="NZ_JBHSXH010000009.1"/>
</dbReference>
<proteinExistence type="inferred from homology"/>
<comment type="similarity">
    <text evidence="1">Belongs to the short-chain dehydrogenases/reductases (SDR) family.</text>
</comment>
<dbReference type="PRINTS" id="PR00080">
    <property type="entry name" value="SDRFAMILY"/>
</dbReference>
<comment type="caution">
    <text evidence="3">The sequence shown here is derived from an EMBL/GenBank/DDBJ whole genome shotgun (WGS) entry which is preliminary data.</text>
</comment>
<dbReference type="Pfam" id="PF13561">
    <property type="entry name" value="adh_short_C2"/>
    <property type="match status" value="1"/>
</dbReference>